<feature type="signal peptide" evidence="3">
    <location>
        <begin position="1"/>
        <end position="26"/>
    </location>
</feature>
<dbReference type="AlphaFoldDB" id="A0A0G0LPV5"/>
<evidence type="ECO:0000256" key="3">
    <source>
        <dbReference type="SAM" id="SignalP"/>
    </source>
</evidence>
<dbReference type="STRING" id="1618345.UT18_C0014G0003"/>
<dbReference type="Proteomes" id="UP000034207">
    <property type="component" value="Unassembled WGS sequence"/>
</dbReference>
<keyword evidence="3" id="KW-0732">Signal</keyword>
<evidence type="ECO:0000313" key="4">
    <source>
        <dbReference type="EMBL" id="KKQ93933.1"/>
    </source>
</evidence>
<feature type="coiled-coil region" evidence="1">
    <location>
        <begin position="518"/>
        <end position="545"/>
    </location>
</feature>
<protein>
    <recommendedName>
        <fullName evidence="6">Bacterial Ig-like domain-containing protein</fullName>
    </recommendedName>
</protein>
<proteinExistence type="predicted"/>
<evidence type="ECO:0008006" key="6">
    <source>
        <dbReference type="Google" id="ProtNLM"/>
    </source>
</evidence>
<keyword evidence="1" id="KW-0175">Coiled coil</keyword>
<keyword evidence="2" id="KW-0472">Membrane</keyword>
<comment type="caution">
    <text evidence="4">The sequence shown here is derived from an EMBL/GenBank/DDBJ whole genome shotgun (WGS) entry which is preliminary data.</text>
</comment>
<evidence type="ECO:0000256" key="1">
    <source>
        <dbReference type="SAM" id="Coils"/>
    </source>
</evidence>
<gene>
    <name evidence="4" type="ORF">UT18_C0014G0003</name>
</gene>
<feature type="transmembrane region" description="Helical" evidence="2">
    <location>
        <begin position="446"/>
        <end position="470"/>
    </location>
</feature>
<accession>A0A0G0LPV5</accession>
<dbReference type="InterPro" id="IPR013783">
    <property type="entry name" value="Ig-like_fold"/>
</dbReference>
<evidence type="ECO:0000256" key="2">
    <source>
        <dbReference type="SAM" id="Phobius"/>
    </source>
</evidence>
<name>A0A0G0LPV5_UNCC2</name>
<sequence length="548" mass="58946">MRKKICVYIAVLVFLVGLSPATQVFADSASLYISPGSVSRQVGSSFTVSVGVNSGGNPINAIEATVNIPSFLSITGTGTGGSLCTIWVKQPTISGSSISFKCGIPGDTTASGNLMSISLKGLYPGTGNATITSHRIFAGDSQNVTGGTSGGAFTITAPPPAKTASPSVSSSTHPSQDTWYKNNNPAFSWNKGSGISGFSYVFDQNIGTVPNTSANTQSTGVDFSDKDDGAWYLHIRAKGTNGWSNTTHFKVQIDTTNPTDLSIVVDPKGQLGKIPVISFNAVDAASGIDHYEVRMDQEAFVKTASPYTPSKISSGEHTFTVRAYDKAGNMIEDSTKLTVKEVPVPSITSPKDNAIFKLAQNLSIEGTAEAGSLVNLYLDGKIVAKEIKVSEGGTWKYVHDKFIMPGSHSMHAVGVRGGIESVASVKVNFKVDPSAIEVLGIVIPSLFAFLGGGIVIGILILIIFWLLFVWRRGLRKMQERNRKRKEMLEKEVIKDFTEAQKRVREDVHKVFELNKPTVKQEHALEDNLDNEMKKAEKNILAKIEDEEE</sequence>
<reference evidence="4 5" key="1">
    <citation type="journal article" date="2015" name="Nature">
        <title>rRNA introns, odd ribosomes, and small enigmatic genomes across a large radiation of phyla.</title>
        <authorList>
            <person name="Brown C.T."/>
            <person name="Hug L.A."/>
            <person name="Thomas B.C."/>
            <person name="Sharon I."/>
            <person name="Castelle C.J."/>
            <person name="Singh A."/>
            <person name="Wilkins M.J."/>
            <person name="Williams K.H."/>
            <person name="Banfield J.F."/>
        </authorList>
    </citation>
    <scope>NUCLEOTIDE SEQUENCE [LARGE SCALE GENOMIC DNA]</scope>
</reference>
<organism evidence="4 5">
    <name type="scientific">candidate division CPR2 bacterium GW2011_GWC2_39_10</name>
    <dbReference type="NCBI Taxonomy" id="1618345"/>
    <lineage>
        <taxon>Bacteria</taxon>
        <taxon>Bacteria division CPR2</taxon>
    </lineage>
</organism>
<keyword evidence="2" id="KW-1133">Transmembrane helix</keyword>
<feature type="chain" id="PRO_5002533442" description="Bacterial Ig-like domain-containing protein" evidence="3">
    <location>
        <begin position="27"/>
        <end position="548"/>
    </location>
</feature>
<dbReference type="Gene3D" id="2.60.40.10">
    <property type="entry name" value="Immunoglobulins"/>
    <property type="match status" value="2"/>
</dbReference>
<keyword evidence="2" id="KW-0812">Transmembrane</keyword>
<evidence type="ECO:0000313" key="5">
    <source>
        <dbReference type="Proteomes" id="UP000034207"/>
    </source>
</evidence>
<dbReference type="EMBL" id="LBVV01000014">
    <property type="protein sequence ID" value="KKQ93933.1"/>
    <property type="molecule type" value="Genomic_DNA"/>
</dbReference>